<dbReference type="FunFam" id="3.10.120.10:FF:000002">
    <property type="entry name" value="Cytochrome b5 type B"/>
    <property type="match status" value="1"/>
</dbReference>
<dbReference type="AlphaFoldDB" id="A0AAU9VNQ3"/>
<name>A0AAU9VNQ3_9CNID</name>
<evidence type="ECO:0000256" key="5">
    <source>
        <dbReference type="ARBA" id="ARBA00023004"/>
    </source>
</evidence>
<dbReference type="EMBL" id="CALNXJ010000001">
    <property type="protein sequence ID" value="CAH3031871.1"/>
    <property type="molecule type" value="Genomic_DNA"/>
</dbReference>
<organism evidence="9 10">
    <name type="scientific">Pocillopora meandrina</name>
    <dbReference type="NCBI Taxonomy" id="46732"/>
    <lineage>
        <taxon>Eukaryota</taxon>
        <taxon>Metazoa</taxon>
        <taxon>Cnidaria</taxon>
        <taxon>Anthozoa</taxon>
        <taxon>Hexacorallia</taxon>
        <taxon>Scleractinia</taxon>
        <taxon>Astrocoeniina</taxon>
        <taxon>Pocilloporidae</taxon>
        <taxon>Pocillopora</taxon>
    </lineage>
</organism>
<dbReference type="GO" id="GO:0016020">
    <property type="term" value="C:membrane"/>
    <property type="evidence" value="ECO:0007669"/>
    <property type="project" value="UniProtKB-SubCell"/>
</dbReference>
<dbReference type="GO" id="GO:0046872">
    <property type="term" value="F:metal ion binding"/>
    <property type="evidence" value="ECO:0007669"/>
    <property type="project" value="UniProtKB-KW"/>
</dbReference>
<dbReference type="PANTHER" id="PTHR19359:SF41">
    <property type="entry name" value="GEO08203P1"/>
    <property type="match status" value="1"/>
</dbReference>
<feature type="domain" description="Cytochrome b5 heme-binding" evidence="8">
    <location>
        <begin position="17"/>
        <end position="93"/>
    </location>
</feature>
<dbReference type="InterPro" id="IPR001199">
    <property type="entry name" value="Cyt_B5-like_heme/steroid-bd"/>
</dbReference>
<evidence type="ECO:0000256" key="6">
    <source>
        <dbReference type="ARBA" id="ARBA00023136"/>
    </source>
</evidence>
<evidence type="ECO:0000313" key="10">
    <source>
        <dbReference type="Proteomes" id="UP001159428"/>
    </source>
</evidence>
<evidence type="ECO:0000259" key="8">
    <source>
        <dbReference type="PROSITE" id="PS50255"/>
    </source>
</evidence>
<protein>
    <recommendedName>
        <fullName evidence="8">Cytochrome b5 heme-binding domain-containing protein</fullName>
    </recommendedName>
</protein>
<sequence length="105" mass="12076">MDPISSSQRMTIIPTKSKIFSLMEVSFHTDMSSCWVVIHDKVYDVTNFLDEHQGGREIILEHAGMDATTVFQDIGHSFEALKILSKYQIGELREKDKIYNSKPRL</sequence>
<keyword evidence="2" id="KW-0349">Heme</keyword>
<keyword evidence="5" id="KW-0408">Iron</keyword>
<evidence type="ECO:0000256" key="3">
    <source>
        <dbReference type="ARBA" id="ARBA00022692"/>
    </source>
</evidence>
<comment type="caution">
    <text evidence="9">The sequence shown here is derived from an EMBL/GenBank/DDBJ whole genome shotgun (WGS) entry which is preliminary data.</text>
</comment>
<dbReference type="PROSITE" id="PS50255">
    <property type="entry name" value="CYTOCHROME_B5_2"/>
    <property type="match status" value="1"/>
</dbReference>
<keyword evidence="6" id="KW-0472">Membrane</keyword>
<dbReference type="Gene3D" id="3.10.120.10">
    <property type="entry name" value="Cytochrome b5-like heme/steroid binding domain"/>
    <property type="match status" value="1"/>
</dbReference>
<evidence type="ECO:0000313" key="9">
    <source>
        <dbReference type="EMBL" id="CAH3031871.1"/>
    </source>
</evidence>
<dbReference type="PRINTS" id="PR00363">
    <property type="entry name" value="CYTOCHROMEB5"/>
</dbReference>
<dbReference type="Pfam" id="PF00173">
    <property type="entry name" value="Cyt-b5"/>
    <property type="match status" value="1"/>
</dbReference>
<dbReference type="GO" id="GO:0020037">
    <property type="term" value="F:heme binding"/>
    <property type="evidence" value="ECO:0007669"/>
    <property type="project" value="TreeGrafter"/>
</dbReference>
<dbReference type="SMART" id="SM01117">
    <property type="entry name" value="Cyt-b5"/>
    <property type="match status" value="1"/>
</dbReference>
<keyword evidence="4" id="KW-0479">Metal-binding</keyword>
<accession>A0AAU9VNQ3</accession>
<comment type="similarity">
    <text evidence="7">Belongs to the cytochrome b5 family.</text>
</comment>
<keyword evidence="3" id="KW-0812">Transmembrane</keyword>
<dbReference type="SUPFAM" id="SSF55856">
    <property type="entry name" value="Cytochrome b5-like heme/steroid binding domain"/>
    <property type="match status" value="1"/>
</dbReference>
<keyword evidence="10" id="KW-1185">Reference proteome</keyword>
<dbReference type="Proteomes" id="UP001159428">
    <property type="component" value="Unassembled WGS sequence"/>
</dbReference>
<evidence type="ECO:0000256" key="7">
    <source>
        <dbReference type="ARBA" id="ARBA00038168"/>
    </source>
</evidence>
<dbReference type="InterPro" id="IPR036400">
    <property type="entry name" value="Cyt_B5-like_heme/steroid_sf"/>
</dbReference>
<evidence type="ECO:0000256" key="4">
    <source>
        <dbReference type="ARBA" id="ARBA00022723"/>
    </source>
</evidence>
<evidence type="ECO:0000256" key="1">
    <source>
        <dbReference type="ARBA" id="ARBA00004370"/>
    </source>
</evidence>
<dbReference type="PANTHER" id="PTHR19359">
    <property type="entry name" value="CYTOCHROME B5"/>
    <property type="match status" value="1"/>
</dbReference>
<evidence type="ECO:0000256" key="2">
    <source>
        <dbReference type="ARBA" id="ARBA00022617"/>
    </source>
</evidence>
<reference evidence="9 10" key="1">
    <citation type="submission" date="2022-05" db="EMBL/GenBank/DDBJ databases">
        <authorList>
            <consortium name="Genoscope - CEA"/>
            <person name="William W."/>
        </authorList>
    </citation>
    <scope>NUCLEOTIDE SEQUENCE [LARGE SCALE GENOMIC DNA]</scope>
</reference>
<proteinExistence type="inferred from homology"/>
<dbReference type="InterPro" id="IPR050668">
    <property type="entry name" value="Cytochrome_b5"/>
</dbReference>
<gene>
    <name evidence="9" type="ORF">PMEA_00000694</name>
</gene>
<comment type="subcellular location">
    <subcellularLocation>
        <location evidence="1">Membrane</location>
    </subcellularLocation>
</comment>